<sequence length="74" mass="7946">MIVRSGYLESADYRTGRLVSAVGTVTGTQAGKVGEASYAYPVLRADELYLWPIEAPRPPGSNVQFGIGVGIIFR</sequence>
<dbReference type="InterPro" id="IPR004658">
    <property type="entry name" value="OMP_Slp"/>
</dbReference>
<evidence type="ECO:0000313" key="2">
    <source>
        <dbReference type="Proteomes" id="UP000179076"/>
    </source>
</evidence>
<dbReference type="PANTHER" id="PTHR37530:SF1">
    <property type="entry name" value="OUTER MEMBRANE PROTEIN SLP"/>
    <property type="match status" value="1"/>
</dbReference>
<accession>A0A1F6UY38</accession>
<dbReference type="PANTHER" id="PTHR37530">
    <property type="entry name" value="OUTER MEMBRANE PROTEIN SLP"/>
    <property type="match status" value="1"/>
</dbReference>
<comment type="caution">
    <text evidence="1">The sequence shown here is derived from an EMBL/GenBank/DDBJ whole genome shotgun (WGS) entry which is preliminary data.</text>
</comment>
<dbReference type="Pfam" id="PF03843">
    <property type="entry name" value="Slp"/>
    <property type="match status" value="1"/>
</dbReference>
<name>A0A1F6UY38_9PROT</name>
<dbReference type="EMBL" id="MFSP01000180">
    <property type="protein sequence ID" value="OGI62292.1"/>
    <property type="molecule type" value="Genomic_DNA"/>
</dbReference>
<proteinExistence type="predicted"/>
<dbReference type="GO" id="GO:0019867">
    <property type="term" value="C:outer membrane"/>
    <property type="evidence" value="ECO:0007669"/>
    <property type="project" value="InterPro"/>
</dbReference>
<reference evidence="1 2" key="1">
    <citation type="journal article" date="2016" name="Nat. Commun.">
        <title>Thousands of microbial genomes shed light on interconnected biogeochemical processes in an aquifer system.</title>
        <authorList>
            <person name="Anantharaman K."/>
            <person name="Brown C.T."/>
            <person name="Hug L.A."/>
            <person name="Sharon I."/>
            <person name="Castelle C.J."/>
            <person name="Probst A.J."/>
            <person name="Thomas B.C."/>
            <person name="Singh A."/>
            <person name="Wilkins M.J."/>
            <person name="Karaoz U."/>
            <person name="Brodie E.L."/>
            <person name="Williams K.H."/>
            <person name="Hubbard S.S."/>
            <person name="Banfield J.F."/>
        </authorList>
    </citation>
    <scope>NUCLEOTIDE SEQUENCE [LARGE SCALE GENOMIC DNA]</scope>
</reference>
<gene>
    <name evidence="1" type="ORF">A2W18_03915</name>
</gene>
<evidence type="ECO:0000313" key="1">
    <source>
        <dbReference type="EMBL" id="OGI62292.1"/>
    </source>
</evidence>
<dbReference type="AlphaFoldDB" id="A0A1F6UY38"/>
<protein>
    <submittedName>
        <fullName evidence="1">Uncharacterized protein</fullName>
    </submittedName>
</protein>
<dbReference type="Proteomes" id="UP000179076">
    <property type="component" value="Unassembled WGS sequence"/>
</dbReference>
<organism evidence="1 2">
    <name type="scientific">Candidatus Muproteobacteria bacterium RBG_16_60_9</name>
    <dbReference type="NCBI Taxonomy" id="1817755"/>
    <lineage>
        <taxon>Bacteria</taxon>
        <taxon>Pseudomonadati</taxon>
        <taxon>Pseudomonadota</taxon>
        <taxon>Candidatus Muproteobacteria</taxon>
    </lineage>
</organism>